<dbReference type="InterPro" id="IPR055362">
    <property type="entry name" value="PTHB1_pf_dom"/>
</dbReference>
<dbReference type="Pfam" id="PF23337">
    <property type="entry name" value="PTHB1_pf"/>
    <property type="match status" value="1"/>
</dbReference>
<evidence type="ECO:0000313" key="3">
    <source>
        <dbReference type="EMBL" id="CAD7615273.1"/>
    </source>
</evidence>
<sequence length="205" mass="21912">MLPFGDVEELVAAATLTSTATERELGVSVSVSSHSELSAQCRASASASVPKCRVVVELLPSIPLSNLQVSIIVEPPLAAAKTSCTISSLCEKSQVVTYVYLRDVRCDVANLQVRVVTSYMTSIGGFPRVLQITAQLPLALVASVCALVKEADFKITLNINQPPATLAQLFPGNLYVNKRVYIMKEWQGAKSKSGMLDCQIGLQGP</sequence>
<organism evidence="3">
    <name type="scientific">Timema genevievae</name>
    <name type="common">Walking stick</name>
    <dbReference type="NCBI Taxonomy" id="629358"/>
    <lineage>
        <taxon>Eukaryota</taxon>
        <taxon>Metazoa</taxon>
        <taxon>Ecdysozoa</taxon>
        <taxon>Arthropoda</taxon>
        <taxon>Hexapoda</taxon>
        <taxon>Insecta</taxon>
        <taxon>Pterygota</taxon>
        <taxon>Neoptera</taxon>
        <taxon>Polyneoptera</taxon>
        <taxon>Phasmatodea</taxon>
        <taxon>Timematodea</taxon>
        <taxon>Timematoidea</taxon>
        <taxon>Timematidae</taxon>
        <taxon>Timema</taxon>
    </lineage>
</organism>
<dbReference type="InterPro" id="IPR026511">
    <property type="entry name" value="PTHB1"/>
</dbReference>
<dbReference type="PANTHER" id="PTHR20991">
    <property type="entry name" value="PARATHYROID HORMONE-RESPONSIVE B1 GENE"/>
    <property type="match status" value="1"/>
</dbReference>
<dbReference type="GO" id="GO:0060271">
    <property type="term" value="P:cilium assembly"/>
    <property type="evidence" value="ECO:0007669"/>
    <property type="project" value="TreeGrafter"/>
</dbReference>
<accession>A0A7R9PSQ1</accession>
<gene>
    <name evidence="3" type="ORF">TGEB3V08_LOCUS11527</name>
</gene>
<reference evidence="3" key="1">
    <citation type="submission" date="2020-11" db="EMBL/GenBank/DDBJ databases">
        <authorList>
            <person name="Tran Van P."/>
        </authorList>
    </citation>
    <scope>NUCLEOTIDE SEQUENCE</scope>
</reference>
<evidence type="ECO:0000259" key="1">
    <source>
        <dbReference type="Pfam" id="PF14728"/>
    </source>
</evidence>
<dbReference type="Pfam" id="PF14728">
    <property type="entry name" value="PTHB1_GAE"/>
    <property type="match status" value="1"/>
</dbReference>
<dbReference type="EMBL" id="OE851291">
    <property type="protein sequence ID" value="CAD7615273.1"/>
    <property type="molecule type" value="Genomic_DNA"/>
</dbReference>
<protein>
    <submittedName>
        <fullName evidence="3">Uncharacterized protein</fullName>
    </submittedName>
</protein>
<feature type="domain" description="PTHB1 platform" evidence="2">
    <location>
        <begin position="137"/>
        <end position="173"/>
    </location>
</feature>
<dbReference type="AlphaFoldDB" id="A0A7R9PSQ1"/>
<dbReference type="GO" id="GO:0016020">
    <property type="term" value="C:membrane"/>
    <property type="evidence" value="ECO:0007669"/>
    <property type="project" value="TreeGrafter"/>
</dbReference>
<dbReference type="InterPro" id="IPR028074">
    <property type="entry name" value="PHTB1_GAE_dom"/>
</dbReference>
<dbReference type="PANTHER" id="PTHR20991:SF0">
    <property type="entry name" value="PROTEIN PTHB1"/>
    <property type="match status" value="1"/>
</dbReference>
<dbReference type="GO" id="GO:0034464">
    <property type="term" value="C:BBSome"/>
    <property type="evidence" value="ECO:0007669"/>
    <property type="project" value="InterPro"/>
</dbReference>
<name>A0A7R9PSQ1_TIMGE</name>
<proteinExistence type="predicted"/>
<feature type="domain" description="PTHB1 GAE" evidence="1">
    <location>
        <begin position="48"/>
        <end position="132"/>
    </location>
</feature>
<evidence type="ECO:0000259" key="2">
    <source>
        <dbReference type="Pfam" id="PF23337"/>
    </source>
</evidence>